<evidence type="ECO:0000256" key="1">
    <source>
        <dbReference type="SAM" id="SignalP"/>
    </source>
</evidence>
<sequence>MKNAISRTLLLACMLFLVPTSFALTLQEAKSEGLVGELRNGYVGLVVESAPAEVVALARDVNNQRRELYQQIARQNGISVEQVGALAFEKAVEATPAGQYLQDASSSWIKK</sequence>
<feature type="chain" id="PRO_5013014828" description="DUF1318 domain-containing protein" evidence="1">
    <location>
        <begin position="24"/>
        <end position="111"/>
    </location>
</feature>
<accession>A0A2A4WTI6</accession>
<evidence type="ECO:0000313" key="2">
    <source>
        <dbReference type="EMBL" id="PCI73640.1"/>
    </source>
</evidence>
<reference evidence="3" key="1">
    <citation type="submission" date="2017-08" db="EMBL/GenBank/DDBJ databases">
        <title>A dynamic microbial community with high functional redundancy inhabits the cold, oxic subseafloor aquifer.</title>
        <authorList>
            <person name="Tully B.J."/>
            <person name="Wheat C.G."/>
            <person name="Glazer B.T."/>
            <person name="Huber J.A."/>
        </authorList>
    </citation>
    <scope>NUCLEOTIDE SEQUENCE [LARGE SCALE GENOMIC DNA]</scope>
</reference>
<proteinExistence type="predicted"/>
<evidence type="ECO:0000313" key="3">
    <source>
        <dbReference type="Proteomes" id="UP000218767"/>
    </source>
</evidence>
<gene>
    <name evidence="2" type="ORF">COB20_16045</name>
</gene>
<dbReference type="Proteomes" id="UP000218767">
    <property type="component" value="Unassembled WGS sequence"/>
</dbReference>
<dbReference type="Pfam" id="PF07027">
    <property type="entry name" value="DUF1318"/>
    <property type="match status" value="1"/>
</dbReference>
<dbReference type="AlphaFoldDB" id="A0A2A4WTI6"/>
<protein>
    <recommendedName>
        <fullName evidence="4">DUF1318 domain-containing protein</fullName>
    </recommendedName>
</protein>
<keyword evidence="1" id="KW-0732">Signal</keyword>
<dbReference type="InterPro" id="IPR008309">
    <property type="entry name" value="YdbL"/>
</dbReference>
<dbReference type="PIRSF" id="PIRSF025560">
    <property type="entry name" value="UCP025560"/>
    <property type="match status" value="1"/>
</dbReference>
<dbReference type="EMBL" id="NVUL01000119">
    <property type="protein sequence ID" value="PCI73640.1"/>
    <property type="molecule type" value="Genomic_DNA"/>
</dbReference>
<organism evidence="2 3">
    <name type="scientific">SAR86 cluster bacterium</name>
    <dbReference type="NCBI Taxonomy" id="2030880"/>
    <lineage>
        <taxon>Bacteria</taxon>
        <taxon>Pseudomonadati</taxon>
        <taxon>Pseudomonadota</taxon>
        <taxon>Gammaproteobacteria</taxon>
        <taxon>SAR86 cluster</taxon>
    </lineage>
</organism>
<feature type="signal peptide" evidence="1">
    <location>
        <begin position="1"/>
        <end position="23"/>
    </location>
</feature>
<evidence type="ECO:0008006" key="4">
    <source>
        <dbReference type="Google" id="ProtNLM"/>
    </source>
</evidence>
<comment type="caution">
    <text evidence="2">The sequence shown here is derived from an EMBL/GenBank/DDBJ whole genome shotgun (WGS) entry which is preliminary data.</text>
</comment>
<name>A0A2A4WTI6_9GAMM</name>